<dbReference type="Pfam" id="PF18760">
    <property type="entry name" value="ART-PolyVal"/>
    <property type="match status" value="1"/>
</dbReference>
<evidence type="ECO:0000256" key="1">
    <source>
        <dbReference type="ARBA" id="ARBA00022741"/>
    </source>
</evidence>
<evidence type="ECO:0000256" key="2">
    <source>
        <dbReference type="ARBA" id="ARBA00022840"/>
    </source>
</evidence>
<feature type="region of interest" description="Disordered" evidence="3">
    <location>
        <begin position="292"/>
        <end position="331"/>
    </location>
</feature>
<feature type="compositionally biased region" description="Gly residues" evidence="3">
    <location>
        <begin position="299"/>
        <end position="311"/>
    </location>
</feature>
<organism evidence="6">
    <name type="scientific">uncultured Caudovirales phage</name>
    <dbReference type="NCBI Taxonomy" id="2100421"/>
    <lineage>
        <taxon>Viruses</taxon>
        <taxon>Duplodnaviria</taxon>
        <taxon>Heunggongvirae</taxon>
        <taxon>Uroviricota</taxon>
        <taxon>Caudoviricetes</taxon>
        <taxon>Peduoviridae</taxon>
        <taxon>Maltschvirus</taxon>
        <taxon>Maltschvirus maltsch</taxon>
    </lineage>
</organism>
<accession>A0A6J5NQE1</accession>
<dbReference type="Gene3D" id="3.40.50.300">
    <property type="entry name" value="P-loop containing nucleotide triphosphate hydrolases"/>
    <property type="match status" value="1"/>
</dbReference>
<feature type="domain" description="Zeta toxin" evidence="4">
    <location>
        <begin position="149"/>
        <end position="231"/>
    </location>
</feature>
<evidence type="ECO:0000313" key="6">
    <source>
        <dbReference type="EMBL" id="CAB4159591.1"/>
    </source>
</evidence>
<keyword evidence="2" id="KW-0067">ATP-binding</keyword>
<evidence type="ECO:0000259" key="4">
    <source>
        <dbReference type="Pfam" id="PF06414"/>
    </source>
</evidence>
<gene>
    <name evidence="6" type="ORF">UFOVP715_20</name>
</gene>
<dbReference type="InterPro" id="IPR027417">
    <property type="entry name" value="P-loop_NTPase"/>
</dbReference>
<evidence type="ECO:0000259" key="5">
    <source>
        <dbReference type="Pfam" id="PF18760"/>
    </source>
</evidence>
<feature type="compositionally biased region" description="Basic and acidic residues" evidence="3">
    <location>
        <begin position="1506"/>
        <end position="1515"/>
    </location>
</feature>
<sequence length="1533" mass="168435">MTTCTYSFTGADDQPVVITGKAAFKDYLLNGGLQQLLPGFGPQGMDLNAKLEQKIFSDFDKAVEEYSALPETKNGKLLDTDQARELSAEYRANRSLAPKVHEAASAFTQRAFEQRMAEAPDGGLVLFMAGGGGAGKSSAEDLLSADMDRANTILDGTLSSYDKAARNIQLALDNNQSVRIVYVYREPVEAMRNGVLTRAMKRGRTVTIDAVVKGHAGSSEVVRKLQTTFGDNPNFKIKVIDNSRGPDGAVVSSLDAVPVVKREGLKEKLQNATDEELKAGRISDVVHKTTTAPYDTRQGDGGTGQGAGVRPGAGRDVQGRREPGGAQYSVRTETPNFKRWFGDSKVVDDNGDPLVVYHATTSDIGAFSLRKSRGGFYFTPSAKDAYPSQRGTMSSDRGLNVMPVYLSIKNPFVTSDPKDWHALDAAGRKRIEKLGHDGVVVANSDGSVREYVAFDPTQIKSATGNTGEFSPTNPSILASQRASQKNPAASRVGNDSASRFERTEALKAAIGDLQEGKITQDEYNRMVDDLRPVYPYEAVPPVTTKAEATFALANGRGQSEEKAAKYGLPNKELQAGDFAQLRLDIPSYQNHDAWVVSVHTPKSTNTAVQAAYDAGPVVGYESAAALTDAYFGMNQKAAAKIAAGTAKGTIATVFGKWKPISVAAAKTRADAAIKDPAWTQVGMDPFRHSYFYDRDTMRPVLQADEVIQIGPLVLAKNATFSEDNMDVTGNPILFSQRTGRETEGWILSRDETGRFRFGAGAKAYRAVADVASAVLDKIGMKPVSPELSRALRKMKTEIEKAQNLTVEVATKMKELPEQERQMISDVIEGELKRGAKPPKHVLELAASLQSIMSEQTAELVRLGMLSPEAAGRWDGKYLPRFYESKLGEETKAWAKAVKGLLSRKRVMQGIKGSSLKSRGMFQNVPAEDLQDWLDEGWEKRDDTFDPAVDDTVMVWRDYTRDERDDMGEIRDAMFRFVMGYNKSQRDIALGKLYENLAENYASRTAQDGYVQVPNTTVEDTTAKIYGKLAGKWVPKEVLDQLTNFDSSTQNDLLKMYLKGLSMWKEGKTVLNPVSHANNILSNLTMAHFAGVSYWDANKYVGAIRDLVKNDPMIDEARDVGLFGGTFNRSDLLNDMPEQLKALAQMSESKAAAAVDKTWNALSFFLRKPAGKAYEAEDLFFRYLIYRDARKRGMEPDDAVDYSQQFIFTYDDLPKGARLARDFALPFFSYTYKVVPVLARTALEHPARYAAPAAALYTVNALMYAMAASLGGGEDEDWWTVIRRYVTDPEFRDRARALEKQERENLPPWMKGASATLGTPKAIRLGMDDVTNLPLFLDVSRVFPGGDLLDANANAGGVPLLQPITPSNPILNTVGAMIWNKDPFFGKDIVDKNDTSAEAAAKRGKWLWQQFSPAVAVGNYHWDRALNVIANVTGQEVLGYTGTGKDGLPVQPGLAAAQTVGIKMRPIDLDLSAQINDSQQKKLIRDMEAEMRQLDRLESKGAIGTEAADKQRERQQQKIQNVKEGLTVEGKPQK</sequence>
<dbReference type="InterPro" id="IPR049522">
    <property type="entry name" value="ART-PolyVal_dom"/>
</dbReference>
<proteinExistence type="predicted"/>
<protein>
    <submittedName>
        <fullName evidence="6">Zeta toxin domain containing protein</fullName>
    </submittedName>
</protein>
<reference evidence="6" key="1">
    <citation type="submission" date="2020-04" db="EMBL/GenBank/DDBJ databases">
        <authorList>
            <person name="Chiriac C."/>
            <person name="Salcher M."/>
            <person name="Ghai R."/>
            <person name="Kavagutti S V."/>
        </authorList>
    </citation>
    <scope>NUCLEOTIDE SEQUENCE</scope>
</reference>
<dbReference type="Pfam" id="PF06414">
    <property type="entry name" value="Zeta_toxin"/>
    <property type="match status" value="1"/>
</dbReference>
<feature type="region of interest" description="Disordered" evidence="3">
    <location>
        <begin position="1506"/>
        <end position="1533"/>
    </location>
</feature>
<dbReference type="GO" id="GO:0016301">
    <property type="term" value="F:kinase activity"/>
    <property type="evidence" value="ECO:0007669"/>
    <property type="project" value="InterPro"/>
</dbReference>
<keyword evidence="1" id="KW-0547">Nucleotide-binding</keyword>
<dbReference type="EMBL" id="LR796687">
    <property type="protein sequence ID" value="CAB4159591.1"/>
    <property type="molecule type" value="Genomic_DNA"/>
</dbReference>
<name>A0A6J5NQE1_9CAUD</name>
<feature type="domain" description="ART-PolyVal-like" evidence="5">
    <location>
        <begin position="348"/>
        <end position="469"/>
    </location>
</feature>
<dbReference type="GO" id="GO:0005524">
    <property type="term" value="F:ATP binding"/>
    <property type="evidence" value="ECO:0007669"/>
    <property type="project" value="UniProtKB-KW"/>
</dbReference>
<evidence type="ECO:0000256" key="3">
    <source>
        <dbReference type="SAM" id="MobiDB-lite"/>
    </source>
</evidence>
<dbReference type="InterPro" id="IPR010488">
    <property type="entry name" value="Zeta_toxin_domain"/>
</dbReference>